<dbReference type="AlphaFoldDB" id="A0A6J6BGT4"/>
<feature type="domain" description="ABC transporter" evidence="4">
    <location>
        <begin position="255"/>
        <end position="450"/>
    </location>
</feature>
<dbReference type="PROSITE" id="PS50893">
    <property type="entry name" value="ABC_TRANSPORTER_2"/>
    <property type="match status" value="2"/>
</dbReference>
<dbReference type="InterPro" id="IPR050095">
    <property type="entry name" value="ECF_ABC_transporter_ATP-bd"/>
</dbReference>
<dbReference type="Pfam" id="PF00005">
    <property type="entry name" value="ABC_tran"/>
    <property type="match status" value="2"/>
</dbReference>
<dbReference type="CDD" id="cd03225">
    <property type="entry name" value="ABC_cobalt_CbiO_domain1"/>
    <property type="match status" value="2"/>
</dbReference>
<sequence length="450" mass="48282">MSRSLVSFKSWSLVFNGSDFETLRDISLKIVAGERVLITGPSGGGKSTLVRAIAGLVDTSTVQEYGNRTNRAKSVAYVGQEPDEQILFPTIRDEVAFVAETAVADPSEVEGRIREALDSAGVTNPIESSTGHLSGGEKQRVAIATAMASRPDLLVLDEPTASLDGISMETVRDAVHRVITESDSALVIVEHRIKLWRKLVDRIIVVADGRIAIDGPLDEVLATQRGALVALGVWVPGHSRATKPKARQRGAQTVLTTRKLVVCRAEGAKSFRLPALNLREGEAVAITGLNGAGKTTALRVLGGLIAPQSGTVEYLEQSVEPHRIPARALVNLASSVLQNPSYGFGNGTVGDEAPAHERAAVGLRGMDRRHPQSLSGGERRRLAIASALSREPRILLLDEPSFGQDAHSWHDLLDRLRDYLDAGGSIVLASHDQLLVRSLAHRVIHLGETL</sequence>
<dbReference type="InterPro" id="IPR027417">
    <property type="entry name" value="P-loop_NTPase"/>
</dbReference>
<proteinExistence type="predicted"/>
<evidence type="ECO:0000313" key="5">
    <source>
        <dbReference type="EMBL" id="CAB4537914.1"/>
    </source>
</evidence>
<evidence type="ECO:0000256" key="1">
    <source>
        <dbReference type="ARBA" id="ARBA00022448"/>
    </source>
</evidence>
<organism evidence="5">
    <name type="scientific">freshwater metagenome</name>
    <dbReference type="NCBI Taxonomy" id="449393"/>
    <lineage>
        <taxon>unclassified sequences</taxon>
        <taxon>metagenomes</taxon>
        <taxon>ecological metagenomes</taxon>
    </lineage>
</organism>
<keyword evidence="1" id="KW-0813">Transport</keyword>
<dbReference type="InterPro" id="IPR003593">
    <property type="entry name" value="AAA+_ATPase"/>
</dbReference>
<name>A0A6J6BGT4_9ZZZZ</name>
<feature type="domain" description="ABC transporter" evidence="4">
    <location>
        <begin position="8"/>
        <end position="233"/>
    </location>
</feature>
<dbReference type="GO" id="GO:0042626">
    <property type="term" value="F:ATPase-coupled transmembrane transporter activity"/>
    <property type="evidence" value="ECO:0007669"/>
    <property type="project" value="TreeGrafter"/>
</dbReference>
<dbReference type="SUPFAM" id="SSF52540">
    <property type="entry name" value="P-loop containing nucleoside triphosphate hydrolases"/>
    <property type="match status" value="2"/>
</dbReference>
<dbReference type="InterPro" id="IPR017871">
    <property type="entry name" value="ABC_transporter-like_CS"/>
</dbReference>
<dbReference type="GO" id="GO:0016887">
    <property type="term" value="F:ATP hydrolysis activity"/>
    <property type="evidence" value="ECO:0007669"/>
    <property type="project" value="InterPro"/>
</dbReference>
<protein>
    <submittedName>
        <fullName evidence="5">Unannotated protein</fullName>
    </submittedName>
</protein>
<dbReference type="GO" id="GO:0043190">
    <property type="term" value="C:ATP-binding cassette (ABC) transporter complex"/>
    <property type="evidence" value="ECO:0007669"/>
    <property type="project" value="TreeGrafter"/>
</dbReference>
<dbReference type="InterPro" id="IPR015856">
    <property type="entry name" value="ABC_transpr_CbiO/EcfA_su"/>
</dbReference>
<evidence type="ECO:0000259" key="4">
    <source>
        <dbReference type="PROSITE" id="PS50893"/>
    </source>
</evidence>
<dbReference type="PROSITE" id="PS00211">
    <property type="entry name" value="ABC_TRANSPORTER_1"/>
    <property type="match status" value="2"/>
</dbReference>
<evidence type="ECO:0000256" key="3">
    <source>
        <dbReference type="ARBA" id="ARBA00022840"/>
    </source>
</evidence>
<keyword evidence="2" id="KW-0547">Nucleotide-binding</keyword>
<accession>A0A6J6BGT4</accession>
<dbReference type="EMBL" id="CAEZSG010000076">
    <property type="protein sequence ID" value="CAB4537914.1"/>
    <property type="molecule type" value="Genomic_DNA"/>
</dbReference>
<evidence type="ECO:0000256" key="2">
    <source>
        <dbReference type="ARBA" id="ARBA00022741"/>
    </source>
</evidence>
<keyword evidence="3" id="KW-0067">ATP-binding</keyword>
<gene>
    <name evidence="5" type="ORF">UFOPK1413_00581</name>
</gene>
<dbReference type="PANTHER" id="PTHR43553">
    <property type="entry name" value="HEAVY METAL TRANSPORTER"/>
    <property type="match status" value="1"/>
</dbReference>
<reference evidence="5" key="1">
    <citation type="submission" date="2020-05" db="EMBL/GenBank/DDBJ databases">
        <authorList>
            <person name="Chiriac C."/>
            <person name="Salcher M."/>
            <person name="Ghai R."/>
            <person name="Kavagutti S V."/>
        </authorList>
    </citation>
    <scope>NUCLEOTIDE SEQUENCE</scope>
</reference>
<dbReference type="GO" id="GO:0005524">
    <property type="term" value="F:ATP binding"/>
    <property type="evidence" value="ECO:0007669"/>
    <property type="project" value="UniProtKB-KW"/>
</dbReference>
<dbReference type="Gene3D" id="3.40.50.300">
    <property type="entry name" value="P-loop containing nucleotide triphosphate hydrolases"/>
    <property type="match status" value="2"/>
</dbReference>
<dbReference type="InterPro" id="IPR003439">
    <property type="entry name" value="ABC_transporter-like_ATP-bd"/>
</dbReference>
<dbReference type="SMART" id="SM00382">
    <property type="entry name" value="AAA"/>
    <property type="match status" value="2"/>
</dbReference>